<dbReference type="OrthoDB" id="2355635at2"/>
<gene>
    <name evidence="7" type="ORF">B0I26_10496</name>
</gene>
<sequence>MEELQQMFHRQRKYIFYLLSVYTVGWGFTQYKTIFLSLIVGTAISFYGLWILARKANRFGQAVIEGKKVSSLGTFSRMAAAGLAVLIVMRYPHYFSMIPMVFGLMTSYFVIIIDYFLQKIRKSGGKRGEY</sequence>
<dbReference type="RefSeq" id="WP_111644746.1">
    <property type="nucleotide sequence ID" value="NZ_QLMH01000004.1"/>
</dbReference>
<dbReference type="AlphaFoldDB" id="A0A327YHP8"/>
<evidence type="ECO:0000256" key="3">
    <source>
        <dbReference type="ARBA" id="ARBA00022692"/>
    </source>
</evidence>
<evidence type="ECO:0000256" key="5">
    <source>
        <dbReference type="ARBA" id="ARBA00023136"/>
    </source>
</evidence>
<feature type="transmembrane region" description="Helical" evidence="6">
    <location>
        <begin position="34"/>
        <end position="53"/>
    </location>
</feature>
<dbReference type="EMBL" id="QLMH01000004">
    <property type="protein sequence ID" value="RAK20444.1"/>
    <property type="molecule type" value="Genomic_DNA"/>
</dbReference>
<evidence type="ECO:0000313" key="8">
    <source>
        <dbReference type="Proteomes" id="UP000248555"/>
    </source>
</evidence>
<feature type="transmembrane region" description="Helical" evidence="6">
    <location>
        <begin position="74"/>
        <end position="91"/>
    </location>
</feature>
<protein>
    <submittedName>
        <fullName evidence="7">ATP synthase protein I</fullName>
    </submittedName>
</protein>
<dbReference type="Pfam" id="PF03899">
    <property type="entry name" value="ATP-synt_I"/>
    <property type="match status" value="1"/>
</dbReference>
<proteinExistence type="predicted"/>
<reference evidence="7 8" key="1">
    <citation type="submission" date="2018-06" db="EMBL/GenBank/DDBJ databases">
        <title>Genomic Encyclopedia of Type Strains, Phase III (KMG-III): the genomes of soil and plant-associated and newly described type strains.</title>
        <authorList>
            <person name="Whitman W."/>
        </authorList>
    </citation>
    <scope>NUCLEOTIDE SEQUENCE [LARGE SCALE GENOMIC DNA]</scope>
    <source>
        <strain evidence="7 8">CGMCC 1.8979</strain>
    </source>
</reference>
<dbReference type="InterPro" id="IPR005598">
    <property type="entry name" value="ATP_synth_I"/>
</dbReference>
<comment type="caution">
    <text evidence="7">The sequence shown here is derived from an EMBL/GenBank/DDBJ whole genome shotgun (WGS) entry which is preliminary data.</text>
</comment>
<keyword evidence="3 6" id="KW-0812">Transmembrane</keyword>
<accession>A0A327YHP8</accession>
<evidence type="ECO:0000256" key="4">
    <source>
        <dbReference type="ARBA" id="ARBA00022989"/>
    </source>
</evidence>
<organism evidence="7 8">
    <name type="scientific">Paranoxybacillus vitaminiphilus</name>
    <dbReference type="NCBI Taxonomy" id="581036"/>
    <lineage>
        <taxon>Bacteria</taxon>
        <taxon>Bacillati</taxon>
        <taxon>Bacillota</taxon>
        <taxon>Bacilli</taxon>
        <taxon>Bacillales</taxon>
        <taxon>Anoxybacillaceae</taxon>
        <taxon>Paranoxybacillus</taxon>
    </lineage>
</organism>
<dbReference type="Proteomes" id="UP000248555">
    <property type="component" value="Unassembled WGS sequence"/>
</dbReference>
<keyword evidence="5 6" id="KW-0472">Membrane</keyword>
<dbReference type="GO" id="GO:0005886">
    <property type="term" value="C:plasma membrane"/>
    <property type="evidence" value="ECO:0007669"/>
    <property type="project" value="UniProtKB-SubCell"/>
</dbReference>
<name>A0A327YHP8_9BACL</name>
<evidence type="ECO:0000256" key="1">
    <source>
        <dbReference type="ARBA" id="ARBA00004651"/>
    </source>
</evidence>
<keyword evidence="4 6" id="KW-1133">Transmembrane helix</keyword>
<dbReference type="PANTHER" id="PTHR40035:SF1">
    <property type="entry name" value="ATP SYNTHASE PROTEIN I"/>
    <property type="match status" value="1"/>
</dbReference>
<feature type="transmembrane region" description="Helical" evidence="6">
    <location>
        <begin position="97"/>
        <end position="117"/>
    </location>
</feature>
<dbReference type="PANTHER" id="PTHR40035">
    <property type="entry name" value="ATP SYNTHASE PROTEIN I"/>
    <property type="match status" value="1"/>
</dbReference>
<evidence type="ECO:0000256" key="2">
    <source>
        <dbReference type="ARBA" id="ARBA00022475"/>
    </source>
</evidence>
<keyword evidence="2" id="KW-1003">Cell membrane</keyword>
<comment type="subcellular location">
    <subcellularLocation>
        <location evidence="1">Cell membrane</location>
        <topology evidence="1">Multi-pass membrane protein</topology>
    </subcellularLocation>
</comment>
<evidence type="ECO:0000256" key="6">
    <source>
        <dbReference type="SAM" id="Phobius"/>
    </source>
</evidence>
<feature type="transmembrane region" description="Helical" evidence="6">
    <location>
        <begin position="12"/>
        <end position="28"/>
    </location>
</feature>
<evidence type="ECO:0000313" key="7">
    <source>
        <dbReference type="EMBL" id="RAK20444.1"/>
    </source>
</evidence>
<keyword evidence="8" id="KW-1185">Reference proteome</keyword>
<dbReference type="InterPro" id="IPR039072">
    <property type="entry name" value="ATP_synth_I_Bacilli"/>
</dbReference>